<comment type="similarity">
    <text evidence="8">Belongs to the G-protein coupled receptor 1 family.</text>
</comment>
<dbReference type="AlphaFoldDB" id="A0AAN8PY86"/>
<dbReference type="EMBL" id="JAZGQO010000006">
    <property type="protein sequence ID" value="KAK6185864.1"/>
    <property type="molecule type" value="Genomic_DNA"/>
</dbReference>
<dbReference type="PROSITE" id="PS50262">
    <property type="entry name" value="G_PROTEIN_RECEP_F1_2"/>
    <property type="match status" value="1"/>
</dbReference>
<dbReference type="SUPFAM" id="SSF81321">
    <property type="entry name" value="Family A G protein-coupled receptor-like"/>
    <property type="match status" value="1"/>
</dbReference>
<keyword evidence="2 8" id="KW-0812">Transmembrane</keyword>
<evidence type="ECO:0000256" key="8">
    <source>
        <dbReference type="RuleBase" id="RU000688"/>
    </source>
</evidence>
<sequence length="437" mass="50280">MDTNCSDCDPYLLRSKISEAYSRICTFHYFFLALVGVVGSVGNILVLIITLTNRFKQKKNPDLIAIIFLAFVDLFVCMFLVPYEIYKLRHYYSQINSIMCKSFEWVRSSSLTISCFILLVVALDRCTVISSMQTQTFGYAKRLRTILIAVVVVSVVLMSPIVVFKGIETKPVDIPMLQRLGILGYNETSILVNISSIAVCEYLDVFNGTWSLPLYAMSCMIIFVILIIITVVCYGRIYLVISSGPNLSRSTRNKVWPKSANHPRPTKDIQNKVTQYRKGLKKANIIQIEGGPSKKEPGEVELFYSTEPKVSTANIFVIFKQNTQENTNEVATLKRKMAFESPTRRKQIFVAKLLFLITGFFILSWMPFWVVTFWYMIVPDLDNRLNKTQTAIVYSLYNFYFLNNAANPVLYGIYSEKFRLQCKDIFYSFGYRLKRLF</sequence>
<dbReference type="Gene3D" id="1.20.1070.10">
    <property type="entry name" value="Rhodopsin 7-helix transmembrane proteins"/>
    <property type="match status" value="1"/>
</dbReference>
<dbReference type="GO" id="GO:0016020">
    <property type="term" value="C:membrane"/>
    <property type="evidence" value="ECO:0007669"/>
    <property type="project" value="UniProtKB-SubCell"/>
</dbReference>
<evidence type="ECO:0000313" key="11">
    <source>
        <dbReference type="EMBL" id="KAK6185864.1"/>
    </source>
</evidence>
<feature type="transmembrane region" description="Helical" evidence="9">
    <location>
        <begin position="397"/>
        <end position="414"/>
    </location>
</feature>
<name>A0AAN8PY86_PATCE</name>
<comment type="caution">
    <text evidence="11">The sequence shown here is derived from an EMBL/GenBank/DDBJ whole genome shotgun (WGS) entry which is preliminary data.</text>
</comment>
<feature type="transmembrane region" description="Helical" evidence="9">
    <location>
        <begin position="105"/>
        <end position="124"/>
    </location>
</feature>
<protein>
    <recommendedName>
        <fullName evidence="10">G-protein coupled receptors family 1 profile domain-containing protein</fullName>
    </recommendedName>
</protein>
<keyword evidence="6 8" id="KW-0675">Receptor</keyword>
<evidence type="ECO:0000256" key="7">
    <source>
        <dbReference type="ARBA" id="ARBA00023224"/>
    </source>
</evidence>
<feature type="transmembrane region" description="Helical" evidence="9">
    <location>
        <begin position="63"/>
        <end position="85"/>
    </location>
</feature>
<dbReference type="PANTHER" id="PTHR24238">
    <property type="entry name" value="G-PROTEIN COUPLED RECEPTOR"/>
    <property type="match status" value="1"/>
</dbReference>
<evidence type="ECO:0000256" key="4">
    <source>
        <dbReference type="ARBA" id="ARBA00023040"/>
    </source>
</evidence>
<evidence type="ECO:0000256" key="1">
    <source>
        <dbReference type="ARBA" id="ARBA00004141"/>
    </source>
</evidence>
<feature type="transmembrane region" description="Helical" evidence="9">
    <location>
        <begin position="29"/>
        <end position="51"/>
    </location>
</feature>
<keyword evidence="4 8" id="KW-0297">G-protein coupled receptor</keyword>
<dbReference type="CDD" id="cd00637">
    <property type="entry name" value="7tm_classA_rhodopsin-like"/>
    <property type="match status" value="1"/>
</dbReference>
<evidence type="ECO:0000256" key="3">
    <source>
        <dbReference type="ARBA" id="ARBA00022989"/>
    </source>
</evidence>
<dbReference type="InterPro" id="IPR017452">
    <property type="entry name" value="GPCR_Rhodpsn_7TM"/>
</dbReference>
<evidence type="ECO:0000313" key="12">
    <source>
        <dbReference type="Proteomes" id="UP001347796"/>
    </source>
</evidence>
<accession>A0AAN8PY86</accession>
<evidence type="ECO:0000256" key="5">
    <source>
        <dbReference type="ARBA" id="ARBA00023136"/>
    </source>
</evidence>
<feature type="domain" description="G-protein coupled receptors family 1 profile" evidence="10">
    <location>
        <begin position="42"/>
        <end position="411"/>
    </location>
</feature>
<dbReference type="PANTHER" id="PTHR24238:SF47">
    <property type="entry name" value="ECDYSTEROIDS_DOPAMINE RECEPTOR-RELATED"/>
    <property type="match status" value="1"/>
</dbReference>
<dbReference type="PRINTS" id="PR00237">
    <property type="entry name" value="GPCRRHODOPSN"/>
</dbReference>
<proteinExistence type="inferred from homology"/>
<keyword evidence="5 9" id="KW-0472">Membrane</keyword>
<feature type="transmembrane region" description="Helical" evidence="9">
    <location>
        <begin position="214"/>
        <end position="239"/>
    </location>
</feature>
<keyword evidence="12" id="KW-1185">Reference proteome</keyword>
<dbReference type="InterPro" id="IPR000276">
    <property type="entry name" value="GPCR_Rhodpsn"/>
</dbReference>
<gene>
    <name evidence="11" type="ORF">SNE40_008007</name>
</gene>
<organism evidence="11 12">
    <name type="scientific">Patella caerulea</name>
    <name type="common">Rayed Mediterranean limpet</name>
    <dbReference type="NCBI Taxonomy" id="87958"/>
    <lineage>
        <taxon>Eukaryota</taxon>
        <taxon>Metazoa</taxon>
        <taxon>Spiralia</taxon>
        <taxon>Lophotrochozoa</taxon>
        <taxon>Mollusca</taxon>
        <taxon>Gastropoda</taxon>
        <taxon>Patellogastropoda</taxon>
        <taxon>Patelloidea</taxon>
        <taxon>Patellidae</taxon>
        <taxon>Patella</taxon>
    </lineage>
</organism>
<feature type="transmembrane region" description="Helical" evidence="9">
    <location>
        <begin position="145"/>
        <end position="167"/>
    </location>
</feature>
<feature type="transmembrane region" description="Helical" evidence="9">
    <location>
        <begin position="353"/>
        <end position="377"/>
    </location>
</feature>
<reference evidence="11 12" key="1">
    <citation type="submission" date="2024-01" db="EMBL/GenBank/DDBJ databases">
        <title>The genome of the rayed Mediterranean limpet Patella caerulea (Linnaeus, 1758).</title>
        <authorList>
            <person name="Anh-Thu Weber A."/>
            <person name="Halstead-Nussloch G."/>
        </authorList>
    </citation>
    <scope>NUCLEOTIDE SEQUENCE [LARGE SCALE GENOMIC DNA]</scope>
    <source>
        <strain evidence="11">AATW-2023a</strain>
        <tissue evidence="11">Whole specimen</tissue>
    </source>
</reference>
<dbReference type="PROSITE" id="PS00237">
    <property type="entry name" value="G_PROTEIN_RECEP_F1_1"/>
    <property type="match status" value="1"/>
</dbReference>
<dbReference type="GO" id="GO:0004930">
    <property type="term" value="F:G protein-coupled receptor activity"/>
    <property type="evidence" value="ECO:0007669"/>
    <property type="project" value="UniProtKB-KW"/>
</dbReference>
<evidence type="ECO:0000259" key="10">
    <source>
        <dbReference type="PROSITE" id="PS50262"/>
    </source>
</evidence>
<evidence type="ECO:0000256" key="2">
    <source>
        <dbReference type="ARBA" id="ARBA00022692"/>
    </source>
</evidence>
<evidence type="ECO:0000256" key="9">
    <source>
        <dbReference type="SAM" id="Phobius"/>
    </source>
</evidence>
<dbReference type="Proteomes" id="UP001347796">
    <property type="component" value="Unassembled WGS sequence"/>
</dbReference>
<dbReference type="Pfam" id="PF00001">
    <property type="entry name" value="7tm_1"/>
    <property type="match status" value="1"/>
</dbReference>
<comment type="subcellular location">
    <subcellularLocation>
        <location evidence="1">Membrane</location>
        <topology evidence="1">Multi-pass membrane protein</topology>
    </subcellularLocation>
</comment>
<evidence type="ECO:0000256" key="6">
    <source>
        <dbReference type="ARBA" id="ARBA00023170"/>
    </source>
</evidence>
<keyword evidence="3 9" id="KW-1133">Transmembrane helix</keyword>
<keyword evidence="7 8" id="KW-0807">Transducer</keyword>